<feature type="domain" description="HTH cro/C1-type" evidence="1">
    <location>
        <begin position="23"/>
        <end position="68"/>
    </location>
</feature>
<protein>
    <submittedName>
        <fullName evidence="2">Addiction module HigA family antidote</fullName>
    </submittedName>
</protein>
<dbReference type="RefSeq" id="WP_081493769.1">
    <property type="nucleotide sequence ID" value="NZ_JBGBYD010000002.1"/>
</dbReference>
<evidence type="ECO:0000313" key="2">
    <source>
        <dbReference type="EMBL" id="MEY9470273.1"/>
    </source>
</evidence>
<dbReference type="SUPFAM" id="SSF47413">
    <property type="entry name" value="lambda repressor-like DNA-binding domains"/>
    <property type="match status" value="1"/>
</dbReference>
<dbReference type="InterPro" id="IPR013430">
    <property type="entry name" value="Toxin_antidote_HigA"/>
</dbReference>
<accession>A0ABV4GHA3</accession>
<dbReference type="EMBL" id="JBGBZN010000002">
    <property type="protein sequence ID" value="MEY9470273.1"/>
    <property type="molecule type" value="Genomic_DNA"/>
</dbReference>
<dbReference type="Gene3D" id="1.10.260.40">
    <property type="entry name" value="lambda repressor-like DNA-binding domains"/>
    <property type="match status" value="1"/>
</dbReference>
<proteinExistence type="predicted"/>
<sequence length="1375" mass="152745">MVAHEDPPHPGLRIKAEVIPTDMSVTKAAQLMGVGRPALSNLLNGNAALSADMATRLEKAFNYPRKDLMAMQARYEEARAAQIASPAEAKAYVPPFLSIKANVIEGWATHNIPARSRLAVFLRTLVHSTGIGLTRVDFPGNDDAERPGWDGLSEASEGTPWVPAGRSGWEFGVNEDPRSKAEGDFDKSVKALDQDERNEITFIFVTPRRWAGKAAWVKAKQAKGIWKEVRAYDASDLEQWLEQSLPGQAWFANETNIPAQHVRSLDKCWADWADISTPPLTGALFTSAIEATKRTMLSRLTKPPVGPILIAADSTDEALAFLAQLLSERGGEELALYRDRVLVFDKPGVLPRLAAGAQAFIPVVFTREVERELAPYANSMHCIVVYPRNAATTKPDIVLEPANYDTFNEALEGMGKDRDEISRLANASGRSLTVLRRQLSTVPAVRTPEWAADGATAAKLVPFLFVGAWNSKNETDREGLSLLAGGRSYEDLEKECQSLAQLNDAPIWSLGTYRGVISKIDLLYAVAQAVTSEDLSRYFSMARMVLGEDDPALDLDEDQRWAASIHGKVREFSSAFRAGISETLVLLAVHGRHLFKSHLGIDTEFEVVRVVRDLLPTPLTTRILEANDRDLPTYAEAAPDEFLTIIERDLRSVEPAVFGLLRPVDAGVFGHSPSRTGLLWALEGLSWSPVTLPRAANILAQLSQIEIKDNWVNKPMHSLESVFRAWMPQTAANARERVELMKKLAQKFPDVAWKICVAQFSTHSRVGDYSHKPRWRPDGYGFGEPLPTWGPINEFVHEMVETALTWENHSLGMLCDLVDRLPSLIEADQNRVWALIQAWAKNRASDDDKAAMREKVRVATLSRRAAVRAKKGGAPSNFAVAGKAAYKALEPSDLLNKHAWLFRNTWIEESADEIENIERIDYAAREERIQSLRAEALREIREQRGLGAFLELAERGNAAWVIGVVAASLLSQQELQELLLLALRPILASKQEPHACRNVIGGALRTFVGNGDKLEALITGVAKGLSEDEIVSLIVLAPYGRKTWELVERLSGAAQAKYWSSVTPYWIHNSDSENNQSVEMLLKANRPRAAFSCIQLEPHKLDAQVLFDLMSAMVQGGEDQPGHYLLEHYHVEEAFKHLNNSSTLTLDQKAGLEFAYIDVLARSWDSRDCYGIPNLERYVEAHPELFAQAVSWAYKRKDGAPDPAELEVSPDRIKTMAEGGYKLLDALERIPGHNDLGELQANRLAKWVATVRQQCAEAGRAEVADICIGKVLSHAAVGKDGVWPCEPVRDVMEDIQSEPMMNGTHTGVYNSRGVHIRGEGGDQERDLAEKYRRWGAALQISHPFVSSRLLMTLANTYDHEASREDTAARIRRRMR</sequence>
<reference evidence="2 3" key="1">
    <citation type="submission" date="2024-07" db="EMBL/GenBank/DDBJ databases">
        <title>Genomic Encyclopedia of Type Strains, Phase V (KMG-V): Genome sequencing to study the core and pangenomes of soil and plant-associated prokaryotes.</title>
        <authorList>
            <person name="Whitman W."/>
        </authorList>
    </citation>
    <scope>NUCLEOTIDE SEQUENCE [LARGE SCALE GENOMIC DNA]</scope>
    <source>
        <strain evidence="2 3">USDA 222</strain>
    </source>
</reference>
<name>A0ABV4GHA3_9BRAD</name>
<dbReference type="InterPro" id="IPR010982">
    <property type="entry name" value="Lambda_DNA-bd_dom_sf"/>
</dbReference>
<evidence type="ECO:0000259" key="1">
    <source>
        <dbReference type="PROSITE" id="PS50943"/>
    </source>
</evidence>
<dbReference type="NCBIfam" id="TIGR02607">
    <property type="entry name" value="antidote_HigA"/>
    <property type="match status" value="1"/>
</dbReference>
<comment type="caution">
    <text evidence="2">The sequence shown here is derived from an EMBL/GenBank/DDBJ whole genome shotgun (WGS) entry which is preliminary data.</text>
</comment>
<keyword evidence="3" id="KW-1185">Reference proteome</keyword>
<dbReference type="CDD" id="cd00093">
    <property type="entry name" value="HTH_XRE"/>
    <property type="match status" value="1"/>
</dbReference>
<evidence type="ECO:0000313" key="3">
    <source>
        <dbReference type="Proteomes" id="UP001565474"/>
    </source>
</evidence>
<dbReference type="SMART" id="SM00530">
    <property type="entry name" value="HTH_XRE"/>
    <property type="match status" value="1"/>
</dbReference>
<organism evidence="2 3">
    <name type="scientific">Bradyrhizobium yuanmingense</name>
    <dbReference type="NCBI Taxonomy" id="108015"/>
    <lineage>
        <taxon>Bacteria</taxon>
        <taxon>Pseudomonadati</taxon>
        <taxon>Pseudomonadota</taxon>
        <taxon>Alphaproteobacteria</taxon>
        <taxon>Hyphomicrobiales</taxon>
        <taxon>Nitrobacteraceae</taxon>
        <taxon>Bradyrhizobium</taxon>
    </lineage>
</organism>
<dbReference type="InterPro" id="IPR001387">
    <property type="entry name" value="Cro/C1-type_HTH"/>
</dbReference>
<dbReference type="Proteomes" id="UP001565474">
    <property type="component" value="Unassembled WGS sequence"/>
</dbReference>
<gene>
    <name evidence="2" type="ORF">ABH992_002672</name>
</gene>
<dbReference type="PROSITE" id="PS50943">
    <property type="entry name" value="HTH_CROC1"/>
    <property type="match status" value="1"/>
</dbReference>
<dbReference type="Pfam" id="PF01381">
    <property type="entry name" value="HTH_3"/>
    <property type="match status" value="1"/>
</dbReference>